<evidence type="ECO:0000313" key="3">
    <source>
        <dbReference type="EMBL" id="EGT54251.1"/>
    </source>
</evidence>
<dbReference type="STRING" id="135651.G0MFF4"/>
<dbReference type="AlphaFoldDB" id="G0MFF4"/>
<feature type="region of interest" description="Disordered" evidence="2">
    <location>
        <begin position="418"/>
        <end position="453"/>
    </location>
</feature>
<organism evidence="4">
    <name type="scientific">Caenorhabditis brenneri</name>
    <name type="common">Nematode worm</name>
    <dbReference type="NCBI Taxonomy" id="135651"/>
    <lineage>
        <taxon>Eukaryota</taxon>
        <taxon>Metazoa</taxon>
        <taxon>Ecdysozoa</taxon>
        <taxon>Nematoda</taxon>
        <taxon>Chromadorea</taxon>
        <taxon>Rhabditida</taxon>
        <taxon>Rhabditina</taxon>
        <taxon>Rhabditomorpha</taxon>
        <taxon>Rhabditoidea</taxon>
        <taxon>Rhabditidae</taxon>
        <taxon>Peloderinae</taxon>
        <taxon>Caenorhabditis</taxon>
    </lineage>
</organism>
<dbReference type="InParanoid" id="G0MFF4"/>
<dbReference type="PANTHER" id="PTHR47331">
    <property type="entry name" value="PHD-TYPE DOMAIN-CONTAINING PROTEIN"/>
    <property type="match status" value="1"/>
</dbReference>
<proteinExistence type="predicted"/>
<gene>
    <name evidence="3" type="ORF">CAEBREN_29270</name>
</gene>
<accession>G0MFF4</accession>
<feature type="coiled-coil region" evidence="1">
    <location>
        <begin position="269"/>
        <end position="296"/>
    </location>
</feature>
<feature type="region of interest" description="Disordered" evidence="2">
    <location>
        <begin position="669"/>
        <end position="694"/>
    </location>
</feature>
<dbReference type="EMBL" id="GL379792">
    <property type="protein sequence ID" value="EGT54251.1"/>
    <property type="molecule type" value="Genomic_DNA"/>
</dbReference>
<keyword evidence="4" id="KW-1185">Reference proteome</keyword>
<feature type="region of interest" description="Disordered" evidence="2">
    <location>
        <begin position="331"/>
        <end position="377"/>
    </location>
</feature>
<dbReference type="OrthoDB" id="5875653at2759"/>
<name>G0MFF4_CAEBE</name>
<dbReference type="eggNOG" id="KOG0017">
    <property type="taxonomic scope" value="Eukaryota"/>
</dbReference>
<dbReference type="HOGENOM" id="CLU_015471_0_0_1"/>
<feature type="region of interest" description="Disordered" evidence="2">
    <location>
        <begin position="1"/>
        <end position="44"/>
    </location>
</feature>
<reference evidence="4" key="1">
    <citation type="submission" date="2011-07" db="EMBL/GenBank/DDBJ databases">
        <authorList>
            <consortium name="Caenorhabditis brenneri Sequencing and Analysis Consortium"/>
            <person name="Wilson R.K."/>
        </authorList>
    </citation>
    <scope>NUCLEOTIDE SEQUENCE [LARGE SCALE GENOMIC DNA]</scope>
    <source>
        <strain evidence="4">PB2801</strain>
    </source>
</reference>
<evidence type="ECO:0000313" key="4">
    <source>
        <dbReference type="Proteomes" id="UP000008068"/>
    </source>
</evidence>
<protein>
    <submittedName>
        <fullName evidence="3">Uncharacterized protein</fullName>
    </submittedName>
</protein>
<dbReference type="PANTHER" id="PTHR47331:SF1">
    <property type="entry name" value="GAG-LIKE PROTEIN"/>
    <property type="match status" value="1"/>
</dbReference>
<evidence type="ECO:0000256" key="2">
    <source>
        <dbReference type="SAM" id="MobiDB-lite"/>
    </source>
</evidence>
<keyword evidence="1" id="KW-0175">Coiled coil</keyword>
<sequence length="836" mass="93392">MVLHRHPRSRSSSRDSHDSQASSLGRQPNRHPQRDRRSVSKTNLRTAVVGPVKRHVNRVTKRAGELIKAARSAISTLQVLTPEQDGFQTYLEKTDELLVSIKRYAHRLSSLHNYVASRFDNPLMEASPERQQFLKEVRDKIVKSKAEILHKELQIIGGTIESQLISLKFQCSQYIPSDGLVSDEEETTGKSLTNAPRLFANARSIPAQEATVTQSEAGGLNPANAPSATGTGIELGTSSSVAETPILPMASRTYPERANQFESALESSSHQKDMEIQNLKAKLEEERNRRRDVEFLAAKTEKDYFESYKRLQDTCLSDRATFAQARAEAAQSTTVTAHTQPEAAPAAHTQPNVPSPPVDSVPNENGAAGHTQQPSPHSFEDAIKMMHQEKLKADASITAAMEKLTSFMSDWRRDQEEERYADEYEKHAQGDGDDGHTHTPPPAPKTAETPKKVPVPFDAQYYRRFDATRHLSDYDGSGDLDVFQSTFERVIMEDETFSDSDRYLLLRNTLKGKAAKCLTHADEPHTAIRKTFTALARAFGHSQTENYLLGKLTKLPFHQYDPKQMRLDLVNITVVIERLKQKGIPENDKRTIWDIAAKLPPAIQSDVTDYLAEHEDTVTHDSLVDVIFARIKALDMRTMIRDQGSQNASNEIPDSYGFINHVNASHSASAQAGSSYTRRPAPKTESFRSKGQRPLTYNADALPVEYVDPVTRQILPGYYTPGPRGAHVATLKRTFPSLTPEFIKCQACDGPHNAMRCNLTSTEFKEKLKEKDLCPICLGKHAITECRSSHKCGYCDGLHHMGACPKKEFYRIPANLPQGVKGRDTFFRGPQGHSSQ</sequence>
<feature type="compositionally biased region" description="Basic and acidic residues" evidence="2">
    <location>
        <begin position="418"/>
        <end position="437"/>
    </location>
</feature>
<feature type="compositionally biased region" description="Basic residues" evidence="2">
    <location>
        <begin position="1"/>
        <end position="11"/>
    </location>
</feature>
<evidence type="ECO:0000256" key="1">
    <source>
        <dbReference type="SAM" id="Coils"/>
    </source>
</evidence>
<dbReference type="Proteomes" id="UP000008068">
    <property type="component" value="Unassembled WGS sequence"/>
</dbReference>